<gene>
    <name evidence="2" type="ORF">RRF57_010648</name>
</gene>
<reference evidence="2 3" key="1">
    <citation type="submission" date="2023-10" db="EMBL/GenBank/DDBJ databases">
        <title>Draft genome sequence of Xylaria bambusicola isolate GMP-LS, the root and basal stem rot pathogen of sugarcane in Indonesia.</title>
        <authorList>
            <person name="Selvaraj P."/>
            <person name="Muralishankar V."/>
            <person name="Muruganantham S."/>
            <person name="Sp S."/>
            <person name="Haryani S."/>
            <person name="Lau K.J.X."/>
            <person name="Naqvi N.I."/>
        </authorList>
    </citation>
    <scope>NUCLEOTIDE SEQUENCE [LARGE SCALE GENOMIC DNA]</scope>
    <source>
        <strain evidence="2">GMP-LS</strain>
    </source>
</reference>
<organism evidence="2 3">
    <name type="scientific">Xylaria bambusicola</name>
    <dbReference type="NCBI Taxonomy" id="326684"/>
    <lineage>
        <taxon>Eukaryota</taxon>
        <taxon>Fungi</taxon>
        <taxon>Dikarya</taxon>
        <taxon>Ascomycota</taxon>
        <taxon>Pezizomycotina</taxon>
        <taxon>Sordariomycetes</taxon>
        <taxon>Xylariomycetidae</taxon>
        <taxon>Xylariales</taxon>
        <taxon>Xylariaceae</taxon>
        <taxon>Xylaria</taxon>
    </lineage>
</organism>
<keyword evidence="3" id="KW-1185">Reference proteome</keyword>
<proteinExistence type="predicted"/>
<feature type="region of interest" description="Disordered" evidence="1">
    <location>
        <begin position="1"/>
        <end position="56"/>
    </location>
</feature>
<dbReference type="Proteomes" id="UP001305414">
    <property type="component" value="Unassembled WGS sequence"/>
</dbReference>
<evidence type="ECO:0000313" key="2">
    <source>
        <dbReference type="EMBL" id="KAK5634937.1"/>
    </source>
</evidence>
<feature type="compositionally biased region" description="Polar residues" evidence="1">
    <location>
        <begin position="1"/>
        <end position="10"/>
    </location>
</feature>
<dbReference type="EMBL" id="JAWHQM010000046">
    <property type="protein sequence ID" value="KAK5634937.1"/>
    <property type="molecule type" value="Genomic_DNA"/>
</dbReference>
<sequence>MSLSVATPSPTADLMTSRATRTETSRTAPTPGSKGAVGSRKAGERSATPRTADTSILSVSRLARERTQPRPMPGNTTLLLHSATSMVMSLFCAPQGPVTGSNGLPVATRARPDVQVRMSFGTASWRRVGLDRGRITGRGVCEDISLMISSVKEPGTVDVPISTFGWTCLITSRREGEEDGQSDGSLANGFCPASRSEDVVRRPGLSISL</sequence>
<name>A0AAN7Z8P7_9PEZI</name>
<comment type="caution">
    <text evidence="2">The sequence shown here is derived from an EMBL/GenBank/DDBJ whole genome shotgun (WGS) entry which is preliminary data.</text>
</comment>
<accession>A0AAN7Z8P7</accession>
<evidence type="ECO:0000313" key="3">
    <source>
        <dbReference type="Proteomes" id="UP001305414"/>
    </source>
</evidence>
<dbReference type="AlphaFoldDB" id="A0AAN7Z8P7"/>
<evidence type="ECO:0000256" key="1">
    <source>
        <dbReference type="SAM" id="MobiDB-lite"/>
    </source>
</evidence>
<protein>
    <submittedName>
        <fullName evidence="2">Uncharacterized protein</fullName>
    </submittedName>
</protein>